<evidence type="ECO:0000313" key="2">
    <source>
        <dbReference type="EMBL" id="JAD39083.1"/>
    </source>
</evidence>
<reference evidence="2" key="2">
    <citation type="journal article" date="2015" name="Data Brief">
        <title>Shoot transcriptome of the giant reed, Arundo donax.</title>
        <authorList>
            <person name="Barrero R.A."/>
            <person name="Guerrero F.D."/>
            <person name="Moolhuijzen P."/>
            <person name="Goolsby J.A."/>
            <person name="Tidwell J."/>
            <person name="Bellgard S.E."/>
            <person name="Bellgard M.I."/>
        </authorList>
    </citation>
    <scope>NUCLEOTIDE SEQUENCE</scope>
    <source>
        <tissue evidence="2">Shoot tissue taken approximately 20 cm above the soil surface</tissue>
    </source>
</reference>
<dbReference type="EMBL" id="GBRH01258812">
    <property type="protein sequence ID" value="JAD39083.1"/>
    <property type="molecule type" value="Transcribed_RNA"/>
</dbReference>
<evidence type="ECO:0000256" key="1">
    <source>
        <dbReference type="SAM" id="MobiDB-lite"/>
    </source>
</evidence>
<accession>A0A0A8ZN25</accession>
<name>A0A0A8ZN25_ARUDO</name>
<feature type="region of interest" description="Disordered" evidence="1">
    <location>
        <begin position="1"/>
        <end position="32"/>
    </location>
</feature>
<proteinExistence type="predicted"/>
<dbReference type="AlphaFoldDB" id="A0A0A8ZN25"/>
<sequence length="32" mass="3558">MNKNLLASRLHGVNCSPPSDELQENYTKAIDV</sequence>
<protein>
    <submittedName>
        <fullName evidence="2">Uncharacterized protein</fullName>
    </submittedName>
</protein>
<reference evidence="2" key="1">
    <citation type="submission" date="2014-09" db="EMBL/GenBank/DDBJ databases">
        <authorList>
            <person name="Magalhaes I.L.F."/>
            <person name="Oliveira U."/>
            <person name="Santos F.R."/>
            <person name="Vidigal T.H.D.A."/>
            <person name="Brescovit A.D."/>
            <person name="Santos A.J."/>
        </authorList>
    </citation>
    <scope>NUCLEOTIDE SEQUENCE</scope>
    <source>
        <tissue evidence="2">Shoot tissue taken approximately 20 cm above the soil surface</tissue>
    </source>
</reference>
<organism evidence="2">
    <name type="scientific">Arundo donax</name>
    <name type="common">Giant reed</name>
    <name type="synonym">Donax arundinaceus</name>
    <dbReference type="NCBI Taxonomy" id="35708"/>
    <lineage>
        <taxon>Eukaryota</taxon>
        <taxon>Viridiplantae</taxon>
        <taxon>Streptophyta</taxon>
        <taxon>Embryophyta</taxon>
        <taxon>Tracheophyta</taxon>
        <taxon>Spermatophyta</taxon>
        <taxon>Magnoliopsida</taxon>
        <taxon>Liliopsida</taxon>
        <taxon>Poales</taxon>
        <taxon>Poaceae</taxon>
        <taxon>PACMAD clade</taxon>
        <taxon>Arundinoideae</taxon>
        <taxon>Arundineae</taxon>
        <taxon>Arundo</taxon>
    </lineage>
</organism>